<dbReference type="InterPro" id="IPR018303">
    <property type="entry name" value="ATPase_P-typ_P_site"/>
</dbReference>
<dbReference type="PRINTS" id="PR00119">
    <property type="entry name" value="CATATPASE"/>
</dbReference>
<name>A0AAD1D4U9_SPHMI</name>
<dbReference type="EMBL" id="AP018711">
    <property type="protein sequence ID" value="BBE33630.1"/>
    <property type="molecule type" value="Genomic_DNA"/>
</dbReference>
<organism evidence="14 15">
    <name type="scientific">Sphingosinicella microcystinivorans</name>
    <dbReference type="NCBI Taxonomy" id="335406"/>
    <lineage>
        <taxon>Bacteria</taxon>
        <taxon>Pseudomonadati</taxon>
        <taxon>Pseudomonadota</taxon>
        <taxon>Alphaproteobacteria</taxon>
        <taxon>Sphingomonadales</taxon>
        <taxon>Sphingosinicellaceae</taxon>
        <taxon>Sphingosinicella</taxon>
    </lineage>
</organism>
<dbReference type="SUPFAM" id="SSF56784">
    <property type="entry name" value="HAD-like"/>
    <property type="match status" value="1"/>
</dbReference>
<dbReference type="InterPro" id="IPR027256">
    <property type="entry name" value="P-typ_ATPase_IB"/>
</dbReference>
<feature type="transmembrane region" description="Helical" evidence="11">
    <location>
        <begin position="314"/>
        <end position="336"/>
    </location>
</feature>
<dbReference type="GO" id="GO:0016887">
    <property type="term" value="F:ATP hydrolysis activity"/>
    <property type="evidence" value="ECO:0007669"/>
    <property type="project" value="InterPro"/>
</dbReference>
<reference evidence="14 15" key="1">
    <citation type="submission" date="2018-06" db="EMBL/GenBank/DDBJ databases">
        <title>Complete Genome Sequence of the Microcystin-Degrading Bacterium Sphingosinicella microcystinivorans Strain B-9.</title>
        <authorList>
            <person name="Jin H."/>
            <person name="Nishizawa T."/>
            <person name="Guo Y."/>
            <person name="Nishizawa A."/>
            <person name="Park H."/>
            <person name="Kato H."/>
            <person name="Tsuji K."/>
            <person name="Harada K."/>
        </authorList>
    </citation>
    <scope>NUCLEOTIDE SEQUENCE [LARGE SCALE GENOMIC DNA]</scope>
    <source>
        <strain evidence="14 15">B9</strain>
    </source>
</reference>
<feature type="transmembrane region" description="Helical" evidence="11">
    <location>
        <begin position="342"/>
        <end position="365"/>
    </location>
</feature>
<evidence type="ECO:0000259" key="12">
    <source>
        <dbReference type="Pfam" id="PF00122"/>
    </source>
</evidence>
<dbReference type="NCBIfam" id="TIGR01494">
    <property type="entry name" value="ATPase_P-type"/>
    <property type="match status" value="1"/>
</dbReference>
<dbReference type="InterPro" id="IPR059000">
    <property type="entry name" value="ATPase_P-type_domA"/>
</dbReference>
<comment type="similarity">
    <text evidence="2 11">Belongs to the cation transport ATPase (P-type) (TC 3.A.3) family. Type IB subfamily.</text>
</comment>
<dbReference type="RefSeq" id="WP_121047235.1">
    <property type="nucleotide sequence ID" value="NZ_AP018711.1"/>
</dbReference>
<dbReference type="NCBIfam" id="TIGR01525">
    <property type="entry name" value="ATPase-IB_hvy"/>
    <property type="match status" value="1"/>
</dbReference>
<dbReference type="Gene3D" id="3.40.1110.10">
    <property type="entry name" value="Calcium-transporting ATPase, cytoplasmic domain N"/>
    <property type="match status" value="1"/>
</dbReference>
<dbReference type="SUPFAM" id="SSF81665">
    <property type="entry name" value="Calcium ATPase, transmembrane domain M"/>
    <property type="match status" value="1"/>
</dbReference>
<keyword evidence="10 11" id="KW-0472">Membrane</keyword>
<dbReference type="SFLD" id="SFLDF00027">
    <property type="entry name" value="p-type_atpase"/>
    <property type="match status" value="1"/>
</dbReference>
<dbReference type="SFLD" id="SFLDS00003">
    <property type="entry name" value="Haloacid_Dehalogenase"/>
    <property type="match status" value="1"/>
</dbReference>
<evidence type="ECO:0000313" key="15">
    <source>
        <dbReference type="Proteomes" id="UP000275727"/>
    </source>
</evidence>
<dbReference type="GO" id="GO:0060003">
    <property type="term" value="P:copper ion export"/>
    <property type="evidence" value="ECO:0007669"/>
    <property type="project" value="UniProtKB-ARBA"/>
</dbReference>
<evidence type="ECO:0000256" key="10">
    <source>
        <dbReference type="ARBA" id="ARBA00023136"/>
    </source>
</evidence>
<dbReference type="GO" id="GO:0043682">
    <property type="term" value="F:P-type divalent copper transporter activity"/>
    <property type="evidence" value="ECO:0007669"/>
    <property type="project" value="TreeGrafter"/>
</dbReference>
<keyword evidence="3 11" id="KW-1003">Cell membrane</keyword>
<evidence type="ECO:0000256" key="8">
    <source>
        <dbReference type="ARBA" id="ARBA00022967"/>
    </source>
</evidence>
<keyword evidence="4 11" id="KW-0812">Transmembrane</keyword>
<dbReference type="CDD" id="cd02094">
    <property type="entry name" value="P-type_ATPase_Cu-like"/>
    <property type="match status" value="1"/>
</dbReference>
<dbReference type="Proteomes" id="UP000275727">
    <property type="component" value="Chromosome"/>
</dbReference>
<dbReference type="NCBIfam" id="TIGR01511">
    <property type="entry name" value="ATPase-IB1_Cu"/>
    <property type="match status" value="1"/>
</dbReference>
<keyword evidence="9 11" id="KW-1133">Transmembrane helix</keyword>
<evidence type="ECO:0000256" key="2">
    <source>
        <dbReference type="ARBA" id="ARBA00006024"/>
    </source>
</evidence>
<dbReference type="InterPro" id="IPR023299">
    <property type="entry name" value="ATPase_P-typ_cyto_dom_N"/>
</dbReference>
<comment type="subcellular location">
    <subcellularLocation>
        <location evidence="1">Cell membrane</location>
        <topology evidence="1">Multi-pass membrane protein</topology>
    </subcellularLocation>
</comment>
<dbReference type="GO" id="GO:0005886">
    <property type="term" value="C:plasma membrane"/>
    <property type="evidence" value="ECO:0007669"/>
    <property type="project" value="UniProtKB-SubCell"/>
</dbReference>
<dbReference type="GO" id="GO:0005524">
    <property type="term" value="F:ATP binding"/>
    <property type="evidence" value="ECO:0007669"/>
    <property type="project" value="UniProtKB-UniRule"/>
</dbReference>
<dbReference type="SUPFAM" id="SSF81653">
    <property type="entry name" value="Calcium ATPase, transduction domain A"/>
    <property type="match status" value="1"/>
</dbReference>
<dbReference type="PROSITE" id="PS00154">
    <property type="entry name" value="ATPASE_E1_E2"/>
    <property type="match status" value="1"/>
</dbReference>
<dbReference type="PANTHER" id="PTHR43520">
    <property type="entry name" value="ATP7, ISOFORM B"/>
    <property type="match status" value="1"/>
</dbReference>
<evidence type="ECO:0000256" key="6">
    <source>
        <dbReference type="ARBA" id="ARBA00022741"/>
    </source>
</evidence>
<dbReference type="PANTHER" id="PTHR43520:SF8">
    <property type="entry name" value="P-TYPE CU(+) TRANSPORTER"/>
    <property type="match status" value="1"/>
</dbReference>
<dbReference type="Pfam" id="PF19335">
    <property type="entry name" value="HMBD"/>
    <property type="match status" value="1"/>
</dbReference>
<keyword evidence="6 11" id="KW-0547">Nucleotide-binding</keyword>
<evidence type="ECO:0000256" key="4">
    <source>
        <dbReference type="ARBA" id="ARBA00022692"/>
    </source>
</evidence>
<keyword evidence="8" id="KW-1278">Translocase</keyword>
<dbReference type="FunFam" id="2.70.150.10:FF:000020">
    <property type="entry name" value="Copper-exporting P-type ATPase A"/>
    <property type="match status" value="1"/>
</dbReference>
<feature type="transmembrane region" description="Helical" evidence="11">
    <location>
        <begin position="679"/>
        <end position="701"/>
    </location>
</feature>
<evidence type="ECO:0000256" key="1">
    <source>
        <dbReference type="ARBA" id="ARBA00004651"/>
    </source>
</evidence>
<evidence type="ECO:0000256" key="3">
    <source>
        <dbReference type="ARBA" id="ARBA00022475"/>
    </source>
</evidence>
<dbReference type="Pfam" id="PF00122">
    <property type="entry name" value="E1-E2_ATPase"/>
    <property type="match status" value="1"/>
</dbReference>
<feature type="transmembrane region" description="Helical" evidence="11">
    <location>
        <begin position="161"/>
        <end position="179"/>
    </location>
</feature>
<keyword evidence="7 11" id="KW-0067">ATP-binding</keyword>
<feature type="transmembrane region" description="Helical" evidence="11">
    <location>
        <begin position="59"/>
        <end position="84"/>
    </location>
</feature>
<evidence type="ECO:0000256" key="7">
    <source>
        <dbReference type="ARBA" id="ARBA00022840"/>
    </source>
</evidence>
<dbReference type="InterPro" id="IPR044492">
    <property type="entry name" value="P_typ_ATPase_HD_dom"/>
</dbReference>
<evidence type="ECO:0000256" key="11">
    <source>
        <dbReference type="RuleBase" id="RU362081"/>
    </source>
</evidence>
<dbReference type="Gene3D" id="3.40.50.1000">
    <property type="entry name" value="HAD superfamily/HAD-like"/>
    <property type="match status" value="1"/>
</dbReference>
<feature type="transmembrane region" description="Helical" evidence="11">
    <location>
        <begin position="654"/>
        <end position="673"/>
    </location>
</feature>
<protein>
    <submittedName>
        <fullName evidence="14">Copper-translocating P-type ATPase</fullName>
    </submittedName>
</protein>
<dbReference type="AlphaFoldDB" id="A0AAD1D4U9"/>
<dbReference type="InterPro" id="IPR045800">
    <property type="entry name" value="HMBD"/>
</dbReference>
<dbReference type="InterPro" id="IPR023298">
    <property type="entry name" value="ATPase_P-typ_TM_dom_sf"/>
</dbReference>
<dbReference type="KEGG" id="smic:SmB9_12880"/>
<dbReference type="Pfam" id="PF00702">
    <property type="entry name" value="Hydrolase"/>
    <property type="match status" value="1"/>
</dbReference>
<keyword evidence="5 11" id="KW-0479">Metal-binding</keyword>
<feature type="domain" description="Heavy metal binding" evidence="13">
    <location>
        <begin position="14"/>
        <end position="39"/>
    </location>
</feature>
<evidence type="ECO:0000256" key="5">
    <source>
        <dbReference type="ARBA" id="ARBA00022723"/>
    </source>
</evidence>
<dbReference type="InterPro" id="IPR023214">
    <property type="entry name" value="HAD_sf"/>
</dbReference>
<sequence>MPVDPATVAPGVMWICPMHPQIRQDGPGTCPICGMALEPESPSLDDAPNPELIDFTRRFWVAAALALPLFVLAMGTDMLGWHLLPMRTMVFVQFALATPVVLWAGLPFFERAIASVRTRSLNMFTLIGLGVGVAYAYSVVATLAPGLFPASLHTMHGQVPVYFEAAAVIVALVLLGQVLELRARAATGKAIKALLGLAPKHARRIAADGSESDVDIGHIAVGDLLRVRPGEKVPVDGIVEEGCSSVDESMLTGEPVPAEKATGDAVTGATVNGTGMLVVRASRVGSDTLLAQIVRMVAEAQRSRAPIQSLADTVSGWFVPAVVLVAVLAFAVWLFVGPEPRLAHALVAGVSVLIIACPCALGLATPMSIMVGTGRGAAAGVLVRNAEALERMEKVDTLVVDKTGTLTLGKPRLVGIEGDDHDDMLRLAASVERGSEHPLAAAIVDAAEERGLVLGDVSDFASETGKGVSGMVDGRRVRLGNRAMMAGLDTSALDAKADDRRASGEGVMYLAIDGAFAGFLAVADPVKESASEAIADLKREGLHVVMLTGDSRATAEAVAKRIGGIDSVIAEVLPADKQKAVERLRAEGRIVAMAGDGINDAPALAAANVGIAMGTGTDVAMESASVTLVKGDLRGIVRARRLSRAVMRNIRQNLFFSFVFNAAGVPIAAGVLYPVFGLLLSPMIAGAAMSLSSVTVIGNALRLRGVRL</sequence>
<evidence type="ECO:0000256" key="9">
    <source>
        <dbReference type="ARBA" id="ARBA00022989"/>
    </source>
</evidence>
<dbReference type="SFLD" id="SFLDG00002">
    <property type="entry name" value="C1.7:_P-type_atpase_like"/>
    <property type="match status" value="1"/>
</dbReference>
<dbReference type="InterPro" id="IPR008250">
    <property type="entry name" value="ATPase_P-typ_transduc_dom_A_sf"/>
</dbReference>
<feature type="transmembrane region" description="Helical" evidence="11">
    <location>
        <begin position="121"/>
        <end position="141"/>
    </location>
</feature>
<dbReference type="InterPro" id="IPR001757">
    <property type="entry name" value="P_typ_ATPase"/>
</dbReference>
<evidence type="ECO:0000313" key="14">
    <source>
        <dbReference type="EMBL" id="BBE33630.1"/>
    </source>
</evidence>
<accession>A0AAD1D4U9</accession>
<dbReference type="Gene3D" id="2.70.150.10">
    <property type="entry name" value="Calcium-transporting ATPase, cytoplasmic transduction domain A"/>
    <property type="match status" value="1"/>
</dbReference>
<dbReference type="NCBIfam" id="TIGR01512">
    <property type="entry name" value="ATPase-IB2_Cd"/>
    <property type="match status" value="1"/>
</dbReference>
<feature type="transmembrane region" description="Helical" evidence="11">
    <location>
        <begin position="90"/>
        <end position="109"/>
    </location>
</feature>
<gene>
    <name evidence="14" type="ORF">SmB9_12880</name>
</gene>
<evidence type="ECO:0000259" key="13">
    <source>
        <dbReference type="Pfam" id="PF19335"/>
    </source>
</evidence>
<dbReference type="GO" id="GO:0055070">
    <property type="term" value="P:copper ion homeostasis"/>
    <property type="evidence" value="ECO:0007669"/>
    <property type="project" value="TreeGrafter"/>
</dbReference>
<dbReference type="PRINTS" id="PR00943">
    <property type="entry name" value="CUATPASE"/>
</dbReference>
<feature type="domain" description="P-type ATPase A" evidence="12">
    <location>
        <begin position="197"/>
        <end position="297"/>
    </location>
</feature>
<dbReference type="InterPro" id="IPR036412">
    <property type="entry name" value="HAD-like_sf"/>
</dbReference>
<dbReference type="GO" id="GO:0005507">
    <property type="term" value="F:copper ion binding"/>
    <property type="evidence" value="ECO:0007669"/>
    <property type="project" value="TreeGrafter"/>
</dbReference>
<proteinExistence type="inferred from homology"/>